<feature type="domain" description="Pirin N-terminal" evidence="3">
    <location>
        <begin position="57"/>
        <end position="123"/>
    </location>
</feature>
<dbReference type="Pfam" id="PF02678">
    <property type="entry name" value="Pirin"/>
    <property type="match status" value="1"/>
</dbReference>
<comment type="caution">
    <text evidence="5">The sequence shown here is derived from an EMBL/GenBank/DDBJ whole genome shotgun (WGS) entry which is preliminary data.</text>
</comment>
<sequence>MEILTLDQLPQGGFAGLKEKQVVTDYRVFGARKHPKTSNGIGNFVYLADANFVPYGETGMHPHREIDVISVMAKGRVSHKGSLEHGKGLVAGEAQVQRAGGEGFAHNEANPDGVPNQLIQLWVLPEVAGEPAGYKSYTPQANQRTRIYGGRSTQSATFDSHTIIEMVQADEGYQTQHHGEVLAYLSTGRAEINGVEVEAGTLIRAEELTFTAREESQLILIFTEQF</sequence>
<dbReference type="InterPro" id="IPR014710">
    <property type="entry name" value="RmlC-like_jellyroll"/>
</dbReference>
<name>A0A178JFG5_9VIBR</name>
<keyword evidence="7" id="KW-1185">Reference proteome</keyword>
<dbReference type="SUPFAM" id="SSF51182">
    <property type="entry name" value="RmlC-like cupins"/>
    <property type="match status" value="1"/>
</dbReference>
<dbReference type="OrthoDB" id="321327at2"/>
<evidence type="ECO:0000313" key="6">
    <source>
        <dbReference type="Proteomes" id="UP000094761"/>
    </source>
</evidence>
<dbReference type="EMBL" id="JAPFIT010000003">
    <property type="protein sequence ID" value="MDC5738500.1"/>
    <property type="molecule type" value="Genomic_DNA"/>
</dbReference>
<dbReference type="InterPro" id="IPR012093">
    <property type="entry name" value="Pirin"/>
</dbReference>
<gene>
    <name evidence="5" type="ORF">AZ468_03260</name>
    <name evidence="4" type="ORF">OPW20_00375</name>
</gene>
<dbReference type="PANTHER" id="PTHR43212:SF3">
    <property type="entry name" value="QUERCETIN 2,3-DIOXYGENASE"/>
    <property type="match status" value="1"/>
</dbReference>
<proteinExistence type="inferred from homology"/>
<dbReference type="Proteomes" id="UP000094761">
    <property type="component" value="Unassembled WGS sequence"/>
</dbReference>
<evidence type="ECO:0000313" key="4">
    <source>
        <dbReference type="EMBL" id="MDC5738500.1"/>
    </source>
</evidence>
<dbReference type="GeneID" id="78074700"/>
<protein>
    <submittedName>
        <fullName evidence="5">Pilus assembly protein</fullName>
    </submittedName>
    <submittedName>
        <fullName evidence="4">Pirin family protein</fullName>
    </submittedName>
</protein>
<accession>A0A178JFG5</accession>
<evidence type="ECO:0000313" key="5">
    <source>
        <dbReference type="EMBL" id="OAN00157.1"/>
    </source>
</evidence>
<dbReference type="InterPro" id="IPR011051">
    <property type="entry name" value="RmlC_Cupin_sf"/>
</dbReference>
<dbReference type="PANTHER" id="PTHR43212">
    <property type="entry name" value="QUERCETIN 2,3-DIOXYGENASE"/>
    <property type="match status" value="1"/>
</dbReference>
<comment type="similarity">
    <text evidence="1 2">Belongs to the pirin family.</text>
</comment>
<evidence type="ECO:0000259" key="3">
    <source>
        <dbReference type="Pfam" id="PF02678"/>
    </source>
</evidence>
<evidence type="ECO:0000313" key="7">
    <source>
        <dbReference type="Proteomes" id="UP001150001"/>
    </source>
</evidence>
<dbReference type="RefSeq" id="WP_069666104.1">
    <property type="nucleotide sequence ID" value="NZ_CP180205.1"/>
</dbReference>
<organism evidence="5 6">
    <name type="scientific">Vibrio europaeus</name>
    <dbReference type="NCBI Taxonomy" id="300876"/>
    <lineage>
        <taxon>Bacteria</taxon>
        <taxon>Pseudomonadati</taxon>
        <taxon>Pseudomonadota</taxon>
        <taxon>Gammaproteobacteria</taxon>
        <taxon>Vibrionales</taxon>
        <taxon>Vibrionaceae</taxon>
        <taxon>Vibrio</taxon>
        <taxon>Vibrio oreintalis group</taxon>
    </lineage>
</organism>
<evidence type="ECO:0000256" key="2">
    <source>
        <dbReference type="RuleBase" id="RU003457"/>
    </source>
</evidence>
<dbReference type="Gene3D" id="2.60.120.10">
    <property type="entry name" value="Jelly Rolls"/>
    <property type="match status" value="1"/>
</dbReference>
<dbReference type="AlphaFoldDB" id="A0A178JFG5"/>
<dbReference type="EMBL" id="LUAX01000001">
    <property type="protein sequence ID" value="OAN00157.1"/>
    <property type="molecule type" value="Genomic_DNA"/>
</dbReference>
<dbReference type="InterPro" id="IPR003829">
    <property type="entry name" value="Pirin_N_dom"/>
</dbReference>
<reference evidence="4" key="2">
    <citation type="submission" date="2022-11" db="EMBL/GenBank/DDBJ databases">
        <title>Role of the vibriolysin VemA secreted by the emergent pathogen Vibrio europaeus in the colonization of Manila clam mucus.</title>
        <authorList>
            <person name="Martinez C."/>
            <person name="Rodriguez S."/>
            <person name="Vences A."/>
            <person name="Barja J.L."/>
            <person name="Toranzo A.E."/>
            <person name="Dubert J."/>
        </authorList>
    </citation>
    <scope>NUCLEOTIDE SEQUENCE</scope>
    <source>
        <strain evidence="4">3454</strain>
    </source>
</reference>
<evidence type="ECO:0000256" key="1">
    <source>
        <dbReference type="ARBA" id="ARBA00008416"/>
    </source>
</evidence>
<reference evidence="5 6" key="1">
    <citation type="submission" date="2016-03" db="EMBL/GenBank/DDBJ databases">
        <title>Draft genome sequence of the Vibrio tubiashii subs. europaeus.</title>
        <authorList>
            <person name="Spinard E."/>
            <person name="Dubert J."/>
            <person name="Nelson D.R."/>
            <person name="Barja J.L."/>
        </authorList>
    </citation>
    <scope>NUCLEOTIDE SEQUENCE [LARGE SCALE GENOMIC DNA]</scope>
    <source>
        <strain evidence="6">PP-638</strain>
        <strain evidence="5">PP2-638</strain>
    </source>
</reference>
<dbReference type="Proteomes" id="UP001150001">
    <property type="component" value="Unassembled WGS sequence"/>
</dbReference>